<gene>
    <name evidence="2" type="ORF">CASFOL_030054</name>
</gene>
<dbReference type="InterPro" id="IPR050796">
    <property type="entry name" value="SCF_F-box_component"/>
</dbReference>
<sequence length="367" mass="41239">MATRADFPDEILVEIFSRLPAKPIGKFRSLSKSWRKSLSSPHFIKSHLARQKSRRQQQANLILITTMPRSFRCIETINDDDGTISRALNLPAGFRSNILVPCDGLILLIIDRNKMFLANPITLEQVEIPNPPLFCDELVMYDYFSPLYGLVYDSVNDDYKVVEVFFVSNFRRIFDIYSVKTGVRKMIKSPPVINTYPPNYPLAASFNGAIHWLAGGYKLVGEIHALDVANEVCFEIPVPSDIRASSVLRVLGGCLCIIDDQSNGEWTDVWIMKEYGMADSWTKLTVPKTVYDPCLRAPLKPLCFIRDEEEVVLVKNEQLVVHNVKEGTSRDLVVDGIARTVLDGLAFVDSLVSPTALWGHGGEQAND</sequence>
<dbReference type="InterPro" id="IPR017451">
    <property type="entry name" value="F-box-assoc_interact_dom"/>
</dbReference>
<dbReference type="NCBIfam" id="TIGR01640">
    <property type="entry name" value="F_box_assoc_1"/>
    <property type="match status" value="1"/>
</dbReference>
<dbReference type="InterPro" id="IPR001810">
    <property type="entry name" value="F-box_dom"/>
</dbReference>
<dbReference type="AlphaFoldDB" id="A0ABD3C9K0"/>
<evidence type="ECO:0000259" key="1">
    <source>
        <dbReference type="SMART" id="SM00256"/>
    </source>
</evidence>
<dbReference type="Gene3D" id="1.20.1280.50">
    <property type="match status" value="1"/>
</dbReference>
<dbReference type="SUPFAM" id="SSF81383">
    <property type="entry name" value="F-box domain"/>
    <property type="match status" value="1"/>
</dbReference>
<proteinExistence type="predicted"/>
<dbReference type="InterPro" id="IPR006527">
    <property type="entry name" value="F-box-assoc_dom_typ1"/>
</dbReference>
<keyword evidence="3" id="KW-1185">Reference proteome</keyword>
<reference evidence="3" key="1">
    <citation type="journal article" date="2024" name="IScience">
        <title>Strigolactones Initiate the Formation of Haustorium-like Structures in Castilleja.</title>
        <authorList>
            <person name="Buerger M."/>
            <person name="Peterson D."/>
            <person name="Chory J."/>
        </authorList>
    </citation>
    <scope>NUCLEOTIDE SEQUENCE [LARGE SCALE GENOMIC DNA]</scope>
</reference>
<dbReference type="Pfam" id="PF07734">
    <property type="entry name" value="FBA_1"/>
    <property type="match status" value="1"/>
</dbReference>
<comment type="caution">
    <text evidence="2">The sequence shown here is derived from an EMBL/GenBank/DDBJ whole genome shotgun (WGS) entry which is preliminary data.</text>
</comment>
<organism evidence="2 3">
    <name type="scientific">Castilleja foliolosa</name>
    <dbReference type="NCBI Taxonomy" id="1961234"/>
    <lineage>
        <taxon>Eukaryota</taxon>
        <taxon>Viridiplantae</taxon>
        <taxon>Streptophyta</taxon>
        <taxon>Embryophyta</taxon>
        <taxon>Tracheophyta</taxon>
        <taxon>Spermatophyta</taxon>
        <taxon>Magnoliopsida</taxon>
        <taxon>eudicotyledons</taxon>
        <taxon>Gunneridae</taxon>
        <taxon>Pentapetalae</taxon>
        <taxon>asterids</taxon>
        <taxon>lamiids</taxon>
        <taxon>Lamiales</taxon>
        <taxon>Orobanchaceae</taxon>
        <taxon>Pedicularideae</taxon>
        <taxon>Castillejinae</taxon>
        <taxon>Castilleja</taxon>
    </lineage>
</organism>
<name>A0ABD3C9K0_9LAMI</name>
<dbReference type="EMBL" id="JAVIJP010000047">
    <property type="protein sequence ID" value="KAL3626505.1"/>
    <property type="molecule type" value="Genomic_DNA"/>
</dbReference>
<evidence type="ECO:0000313" key="3">
    <source>
        <dbReference type="Proteomes" id="UP001632038"/>
    </source>
</evidence>
<accession>A0ABD3C9K0</accession>
<dbReference type="PANTHER" id="PTHR31672:SF13">
    <property type="entry name" value="F-BOX PROTEIN CPR30-LIKE"/>
    <property type="match status" value="1"/>
</dbReference>
<dbReference type="Proteomes" id="UP001632038">
    <property type="component" value="Unassembled WGS sequence"/>
</dbReference>
<dbReference type="SMART" id="SM00256">
    <property type="entry name" value="FBOX"/>
    <property type="match status" value="1"/>
</dbReference>
<dbReference type="Pfam" id="PF00646">
    <property type="entry name" value="F-box"/>
    <property type="match status" value="1"/>
</dbReference>
<protein>
    <recommendedName>
        <fullName evidence="1">F-box domain-containing protein</fullName>
    </recommendedName>
</protein>
<dbReference type="InterPro" id="IPR036047">
    <property type="entry name" value="F-box-like_dom_sf"/>
</dbReference>
<evidence type="ECO:0000313" key="2">
    <source>
        <dbReference type="EMBL" id="KAL3626505.1"/>
    </source>
</evidence>
<feature type="domain" description="F-box" evidence="1">
    <location>
        <begin position="7"/>
        <end position="46"/>
    </location>
</feature>
<dbReference type="PANTHER" id="PTHR31672">
    <property type="entry name" value="BNACNNG10540D PROTEIN"/>
    <property type="match status" value="1"/>
</dbReference>